<dbReference type="Proteomes" id="UP001591681">
    <property type="component" value="Unassembled WGS sequence"/>
</dbReference>
<dbReference type="Gene3D" id="4.10.740.10">
    <property type="entry name" value="Coagulation Factor IX"/>
    <property type="match status" value="1"/>
</dbReference>
<accession>A0ABD1KPN9</accession>
<feature type="transmembrane region" description="Helical" evidence="3">
    <location>
        <begin position="7"/>
        <end position="29"/>
    </location>
</feature>
<evidence type="ECO:0000313" key="6">
    <source>
        <dbReference type="Proteomes" id="UP001591681"/>
    </source>
</evidence>
<gene>
    <name evidence="5" type="ORF">ACEWY4_002898</name>
</gene>
<keyword evidence="1" id="KW-1015">Disulfide bond</keyword>
<dbReference type="AlphaFoldDB" id="A0ABD1KPN9"/>
<evidence type="ECO:0000313" key="5">
    <source>
        <dbReference type="EMBL" id="KAL2101137.1"/>
    </source>
</evidence>
<comment type="caution">
    <text evidence="5">The sequence shown here is derived from an EMBL/GenBank/DDBJ whole genome shotgun (WGS) entry which is preliminary data.</text>
</comment>
<dbReference type="PANTHER" id="PTHR24278">
    <property type="entry name" value="COAGULATION FACTOR"/>
    <property type="match status" value="1"/>
</dbReference>
<evidence type="ECO:0000259" key="4">
    <source>
        <dbReference type="PROSITE" id="PS50998"/>
    </source>
</evidence>
<feature type="region of interest" description="Disordered" evidence="2">
    <location>
        <begin position="151"/>
        <end position="192"/>
    </location>
</feature>
<keyword evidence="3" id="KW-0812">Transmembrane</keyword>
<evidence type="ECO:0000256" key="1">
    <source>
        <dbReference type="ARBA" id="ARBA00023157"/>
    </source>
</evidence>
<reference evidence="5 6" key="1">
    <citation type="submission" date="2024-09" db="EMBL/GenBank/DDBJ databases">
        <title>A chromosome-level genome assembly of Gray's grenadier anchovy, Coilia grayii.</title>
        <authorList>
            <person name="Fu Z."/>
        </authorList>
    </citation>
    <scope>NUCLEOTIDE SEQUENCE [LARGE SCALE GENOMIC DNA]</scope>
    <source>
        <strain evidence="5">G4</strain>
        <tissue evidence="5">Muscle</tissue>
    </source>
</reference>
<dbReference type="PROSITE" id="PS00011">
    <property type="entry name" value="GLA_1"/>
    <property type="match status" value="1"/>
</dbReference>
<sequence>MTMLKNVMICFVWKAYAMAGLAKVCVWMLGLHLSWGRAIIKDQNVFVSEQSASLFLSRSLLYNYFDFELVVQGNLERECVEEKCSYEEAREIFEDDAQTAAFWQQHQDSIVEVDVPGLVSGLVALLLVAVLATVLGCYFYHNRGKSRRRNANAPVQLSNSHPAPESVPLSQQHPAPGLPSYNEALNRSGQYDAPPPPYSGYVCYV</sequence>
<dbReference type="PANTHER" id="PTHR24278:SF38">
    <property type="entry name" value="TRANSMEMBRANE GAMMA-CARBOXYGLUTAMIC ACID PROTEIN 4"/>
    <property type="match status" value="1"/>
</dbReference>
<feature type="domain" description="Gla" evidence="4">
    <location>
        <begin position="62"/>
        <end position="108"/>
    </location>
</feature>
<evidence type="ECO:0000256" key="3">
    <source>
        <dbReference type="SAM" id="Phobius"/>
    </source>
</evidence>
<evidence type="ECO:0000256" key="2">
    <source>
        <dbReference type="SAM" id="MobiDB-lite"/>
    </source>
</evidence>
<dbReference type="PROSITE" id="PS50998">
    <property type="entry name" value="GLA_2"/>
    <property type="match status" value="1"/>
</dbReference>
<dbReference type="SUPFAM" id="SSF57630">
    <property type="entry name" value="GLA-domain"/>
    <property type="match status" value="1"/>
</dbReference>
<protein>
    <recommendedName>
        <fullName evidence="4">Gla domain-containing protein</fullName>
    </recommendedName>
</protein>
<dbReference type="InterPro" id="IPR000294">
    <property type="entry name" value="GLA_domain"/>
</dbReference>
<keyword evidence="3" id="KW-1133">Transmembrane helix</keyword>
<dbReference type="SMART" id="SM00069">
    <property type="entry name" value="GLA"/>
    <property type="match status" value="1"/>
</dbReference>
<dbReference type="InterPro" id="IPR050442">
    <property type="entry name" value="Peptidase_S1_coag_factors"/>
</dbReference>
<name>A0ABD1KPN9_9TELE</name>
<organism evidence="5 6">
    <name type="scientific">Coilia grayii</name>
    <name type="common">Gray's grenadier anchovy</name>
    <dbReference type="NCBI Taxonomy" id="363190"/>
    <lineage>
        <taxon>Eukaryota</taxon>
        <taxon>Metazoa</taxon>
        <taxon>Chordata</taxon>
        <taxon>Craniata</taxon>
        <taxon>Vertebrata</taxon>
        <taxon>Euteleostomi</taxon>
        <taxon>Actinopterygii</taxon>
        <taxon>Neopterygii</taxon>
        <taxon>Teleostei</taxon>
        <taxon>Clupei</taxon>
        <taxon>Clupeiformes</taxon>
        <taxon>Clupeoidei</taxon>
        <taxon>Engraulidae</taxon>
        <taxon>Coilinae</taxon>
        <taxon>Coilia</taxon>
    </lineage>
</organism>
<keyword evidence="6" id="KW-1185">Reference proteome</keyword>
<dbReference type="EMBL" id="JBHFQA010000003">
    <property type="protein sequence ID" value="KAL2101137.1"/>
    <property type="molecule type" value="Genomic_DNA"/>
</dbReference>
<proteinExistence type="predicted"/>
<dbReference type="PRINTS" id="PR00001">
    <property type="entry name" value="GLABLOOD"/>
</dbReference>
<keyword evidence="3" id="KW-0472">Membrane</keyword>
<dbReference type="Pfam" id="PF00594">
    <property type="entry name" value="Gla"/>
    <property type="match status" value="1"/>
</dbReference>
<dbReference type="InterPro" id="IPR017857">
    <property type="entry name" value="Coagulation_fac-like_Gla_dom"/>
</dbReference>
<dbReference type="FunFam" id="4.10.740.10:FF:000001">
    <property type="entry name" value="vitamin K-dependent protein S"/>
    <property type="match status" value="1"/>
</dbReference>
<dbReference type="InterPro" id="IPR035972">
    <property type="entry name" value="GLA-like_dom_SF"/>
</dbReference>
<feature type="transmembrane region" description="Helical" evidence="3">
    <location>
        <begin position="118"/>
        <end position="140"/>
    </location>
</feature>